<feature type="region of interest" description="Disordered" evidence="8">
    <location>
        <begin position="1"/>
        <end position="33"/>
    </location>
</feature>
<dbReference type="EMBL" id="BAAARI010000038">
    <property type="protein sequence ID" value="GAA2590214.1"/>
    <property type="molecule type" value="Genomic_DNA"/>
</dbReference>
<evidence type="ECO:0000256" key="4">
    <source>
        <dbReference type="ARBA" id="ARBA00022960"/>
    </source>
</evidence>
<keyword evidence="12" id="KW-1185">Reference proteome</keyword>
<dbReference type="InterPro" id="IPR018044">
    <property type="entry name" value="Peptidase_S11"/>
</dbReference>
<comment type="similarity">
    <text evidence="1 7">Belongs to the peptidase S11 family.</text>
</comment>
<evidence type="ECO:0000256" key="1">
    <source>
        <dbReference type="ARBA" id="ARBA00007164"/>
    </source>
</evidence>
<keyword evidence="3" id="KW-0378">Hydrolase</keyword>
<name>A0ABP6C1A1_9MICO</name>
<evidence type="ECO:0000259" key="10">
    <source>
        <dbReference type="Pfam" id="PF00768"/>
    </source>
</evidence>
<dbReference type="SUPFAM" id="SSF56601">
    <property type="entry name" value="beta-lactamase/transpeptidase-like"/>
    <property type="match status" value="1"/>
</dbReference>
<accession>A0ABP6C1A1</accession>
<evidence type="ECO:0000256" key="9">
    <source>
        <dbReference type="SAM" id="Phobius"/>
    </source>
</evidence>
<evidence type="ECO:0000313" key="11">
    <source>
        <dbReference type="EMBL" id="GAA2590214.1"/>
    </source>
</evidence>
<feature type="domain" description="Peptidase S11 D-alanyl-D-alanine carboxypeptidase A N-terminal" evidence="10">
    <location>
        <begin position="185"/>
        <end position="379"/>
    </location>
</feature>
<keyword evidence="9" id="KW-0812">Transmembrane</keyword>
<protein>
    <recommendedName>
        <fullName evidence="10">Peptidase S11 D-alanyl-D-alanine carboxypeptidase A N-terminal domain-containing protein</fullName>
    </recommendedName>
</protein>
<evidence type="ECO:0000256" key="5">
    <source>
        <dbReference type="ARBA" id="ARBA00022984"/>
    </source>
</evidence>
<gene>
    <name evidence="11" type="ORF">GCM10009862_30620</name>
</gene>
<keyword evidence="2" id="KW-0732">Signal</keyword>
<dbReference type="InterPro" id="IPR001967">
    <property type="entry name" value="Peptidase_S11_N"/>
</dbReference>
<keyword evidence="4" id="KW-0133">Cell shape</keyword>
<dbReference type="PRINTS" id="PR00725">
    <property type="entry name" value="DADACBPTASE1"/>
</dbReference>
<keyword evidence="6" id="KW-0961">Cell wall biogenesis/degradation</keyword>
<keyword evidence="9" id="KW-1133">Transmembrane helix</keyword>
<evidence type="ECO:0000313" key="12">
    <source>
        <dbReference type="Proteomes" id="UP001500274"/>
    </source>
</evidence>
<keyword evidence="5" id="KW-0573">Peptidoglycan synthesis</keyword>
<proteinExistence type="inferred from homology"/>
<dbReference type="Gene3D" id="3.40.710.10">
    <property type="entry name" value="DD-peptidase/beta-lactamase superfamily"/>
    <property type="match status" value="1"/>
</dbReference>
<organism evidence="11 12">
    <name type="scientific">Microbacterium binotii</name>
    <dbReference type="NCBI Taxonomy" id="462710"/>
    <lineage>
        <taxon>Bacteria</taxon>
        <taxon>Bacillati</taxon>
        <taxon>Actinomycetota</taxon>
        <taxon>Actinomycetes</taxon>
        <taxon>Micrococcales</taxon>
        <taxon>Microbacteriaceae</taxon>
        <taxon>Microbacterium</taxon>
    </lineage>
</organism>
<sequence length="526" mass="54144">MTGPTPPTRRSLRRGGPAEPPLDDAPLPPDDLEIEVPRVPVDAASTPAMIAAASFDDTSDAAAPSAAQDAAASVPVVVPPVTTALSWVDETSVTHASRAVPQLEAAGAASFTPVAADLLARAPRRTPWRPGVLVPIGLIVAVIAAYCGTTLLWPLHAIAPTVQASVVEPTPAAAAVGAWPGEGSAAVVVDGVGSAIASSADARSIASITKVVTAMVVLDQMPLAVGEQGREFAFTAADEREYWSYRRNGESALDVPVGGTLTEYQMLQGMLMGSANNYADRLADTIWPNNAVYARAANGWLAAHGLTGITIAGPAGIEAENTATPEALLEVAKRALADPVIAEIVRTPSVELPGAGLVENTNNLLADPGVVGLKTGTLDSYNLLAAKDVTIGDTTVRIYAATLGQPDVETRDAVTRALFAQVEQELQLTPSVAAGTMVGRVETRWGATVPIVTAADADVVLWNGSAATVATSFDLGDAREQGDVVGSLVATGPKNASTVDVVLDGEVDGPSPWWRLTHPLELFGLV</sequence>
<comment type="caution">
    <text evidence="11">The sequence shown here is derived from an EMBL/GenBank/DDBJ whole genome shotgun (WGS) entry which is preliminary data.</text>
</comment>
<evidence type="ECO:0000256" key="7">
    <source>
        <dbReference type="RuleBase" id="RU004016"/>
    </source>
</evidence>
<dbReference type="Proteomes" id="UP001500274">
    <property type="component" value="Unassembled WGS sequence"/>
</dbReference>
<keyword evidence="9" id="KW-0472">Membrane</keyword>
<evidence type="ECO:0000256" key="6">
    <source>
        <dbReference type="ARBA" id="ARBA00023316"/>
    </source>
</evidence>
<dbReference type="Pfam" id="PF00768">
    <property type="entry name" value="Peptidase_S11"/>
    <property type="match status" value="1"/>
</dbReference>
<evidence type="ECO:0000256" key="3">
    <source>
        <dbReference type="ARBA" id="ARBA00022801"/>
    </source>
</evidence>
<reference evidence="12" key="1">
    <citation type="journal article" date="2019" name="Int. J. Syst. Evol. Microbiol.">
        <title>The Global Catalogue of Microorganisms (GCM) 10K type strain sequencing project: providing services to taxonomists for standard genome sequencing and annotation.</title>
        <authorList>
            <consortium name="The Broad Institute Genomics Platform"/>
            <consortium name="The Broad Institute Genome Sequencing Center for Infectious Disease"/>
            <person name="Wu L."/>
            <person name="Ma J."/>
        </authorList>
    </citation>
    <scope>NUCLEOTIDE SEQUENCE [LARGE SCALE GENOMIC DNA]</scope>
    <source>
        <strain evidence="12">JCM 16365</strain>
    </source>
</reference>
<evidence type="ECO:0000256" key="2">
    <source>
        <dbReference type="ARBA" id="ARBA00022729"/>
    </source>
</evidence>
<dbReference type="InterPro" id="IPR012338">
    <property type="entry name" value="Beta-lactam/transpept-like"/>
</dbReference>
<feature type="transmembrane region" description="Helical" evidence="9">
    <location>
        <begin position="131"/>
        <end position="153"/>
    </location>
</feature>
<evidence type="ECO:0000256" key="8">
    <source>
        <dbReference type="SAM" id="MobiDB-lite"/>
    </source>
</evidence>